<comment type="caution">
    <text evidence="8">The sequence shown here is derived from an EMBL/GenBank/DDBJ whole genome shotgun (WGS) entry which is preliminary data.</text>
</comment>
<reference evidence="8 9" key="1">
    <citation type="journal article" date="2015" name="Genome Biol.">
        <title>Comparative genomics of Steinernema reveals deeply conserved gene regulatory networks.</title>
        <authorList>
            <person name="Dillman A.R."/>
            <person name="Macchietto M."/>
            <person name="Porter C.F."/>
            <person name="Rogers A."/>
            <person name="Williams B."/>
            <person name="Antoshechkin I."/>
            <person name="Lee M.M."/>
            <person name="Goodwin Z."/>
            <person name="Lu X."/>
            <person name="Lewis E.E."/>
            <person name="Goodrich-Blair H."/>
            <person name="Stock S.P."/>
            <person name="Adams B.J."/>
            <person name="Sternberg P.W."/>
            <person name="Mortazavi A."/>
        </authorList>
    </citation>
    <scope>NUCLEOTIDE SEQUENCE [LARGE SCALE GENOMIC DNA]</scope>
    <source>
        <strain evidence="8 9">ALL</strain>
    </source>
</reference>
<evidence type="ECO:0000313" key="9">
    <source>
        <dbReference type="Proteomes" id="UP000298663"/>
    </source>
</evidence>
<dbReference type="InterPro" id="IPR051503">
    <property type="entry name" value="ComplSys_Reg/VirEntry_Med"/>
</dbReference>
<dbReference type="CDD" id="cd00033">
    <property type="entry name" value="CCP"/>
    <property type="match status" value="5"/>
</dbReference>
<organism evidence="8 9">
    <name type="scientific">Steinernema carpocapsae</name>
    <name type="common">Entomopathogenic nematode</name>
    <dbReference type="NCBI Taxonomy" id="34508"/>
    <lineage>
        <taxon>Eukaryota</taxon>
        <taxon>Metazoa</taxon>
        <taxon>Ecdysozoa</taxon>
        <taxon>Nematoda</taxon>
        <taxon>Chromadorea</taxon>
        <taxon>Rhabditida</taxon>
        <taxon>Tylenchina</taxon>
        <taxon>Panagrolaimomorpha</taxon>
        <taxon>Strongyloidoidea</taxon>
        <taxon>Steinernematidae</taxon>
        <taxon>Steinernema</taxon>
    </lineage>
</organism>
<keyword evidence="2 5" id="KW-0768">Sushi</keyword>
<feature type="signal peptide" evidence="6">
    <location>
        <begin position="1"/>
        <end position="18"/>
    </location>
</feature>
<feature type="disulfide bond" evidence="5">
    <location>
        <begin position="733"/>
        <end position="760"/>
    </location>
</feature>
<dbReference type="PANTHER" id="PTHR45785">
    <property type="entry name" value="COMPLEMENT FACTOR H-RELATED"/>
    <property type="match status" value="1"/>
</dbReference>
<comment type="subcellular location">
    <subcellularLocation>
        <location evidence="1">Virion</location>
    </subcellularLocation>
</comment>
<feature type="domain" description="Sushi" evidence="7">
    <location>
        <begin position="612"/>
        <end position="673"/>
    </location>
</feature>
<evidence type="ECO:0000256" key="3">
    <source>
        <dbReference type="ARBA" id="ARBA00022729"/>
    </source>
</evidence>
<sequence length="770" mass="78710">MIRLTLVLGLCWAGITVSQHCAPLLPIPNGEFKYAQDNEVIHGEGATATLVCEPGAALSGLTNKYTCRGGQWLPPVDTKCLKLIRAGTLQIEHLLPKWTSIDPHVSSSSRQRWPGDLFHFRSRSLSRRHFCHPSLQPRIRPSWKNDRTMRKWPMDAFGPVQKCPELQINYIAAGNGPYDYGAIAQLSCNLGYTAVGANSVTCEPTGWGPFPGLGSCQKGIGGSNGPMCPSIQDTSAMISYLMSPLGATQHSQGATAIINCIGGMGNSVSSCQNGNWSPSPKPCSQNGGIGGIGTLPGLQCFAMPMVFNGNINYSQGGIFGPYPQGTSASLQCNPGSNAAGQTQANCQNGAWNPPTLGPCDGGGLGGIGTGVGTGVSPGLQCIAMNVASGTVQYSQSGSFTYPPGAQATITCNPGTNLVGSSQSTCRNGGWDPAPGTCNMNGLPGIGGTTGGGQNCIFDIAPPMGGTVRHDRGEIGPFPEGTTATASCGNGALQGVSSSTCRSGAWNPPMFGTCSLGGIGGVPGGIGSSTCLMGVFPQPAGSTITYSGPAPYQQGTTATMQCVNGRQPQGQTTATCQNGVFTPLTGTCDMSIGGVGAPGVPGVGVGTGTPGAASCIFGHLPLGGTVEYSQGNIAPYQHNSQANLRCNAGYSPQGATQSTCQNGVWTPALGTCLFGGNGVGTGVGTGIMNNGNNGNSQSPCHNLPVPGNGQIRYNPENPFNPGHYEVGTTASIQCDFGYIPSSQSTVTCRQEGWSNFFVGNCQPMSNAGNTG</sequence>
<dbReference type="Proteomes" id="UP000298663">
    <property type="component" value="Unassembled WGS sequence"/>
</dbReference>
<feature type="disulfide bond" evidence="5">
    <location>
        <begin position="332"/>
        <end position="359"/>
    </location>
</feature>
<dbReference type="EMBL" id="AZBU02000002">
    <property type="protein sequence ID" value="TKR94901.1"/>
    <property type="molecule type" value="Genomic_DNA"/>
</dbReference>
<dbReference type="Pfam" id="PF00084">
    <property type="entry name" value="Sushi"/>
    <property type="match status" value="5"/>
</dbReference>
<accession>A0A4U5PFA5</accession>
<evidence type="ECO:0000256" key="6">
    <source>
        <dbReference type="SAM" id="SignalP"/>
    </source>
</evidence>
<dbReference type="PANTHER" id="PTHR45785:SF2">
    <property type="entry name" value="COMPLEMENT FACTOR H-RELATED"/>
    <property type="match status" value="1"/>
</dbReference>
<evidence type="ECO:0000256" key="2">
    <source>
        <dbReference type="ARBA" id="ARBA00022659"/>
    </source>
</evidence>
<dbReference type="SUPFAM" id="SSF57535">
    <property type="entry name" value="Complement control module/SCR domain"/>
    <property type="match status" value="7"/>
</dbReference>
<feature type="domain" description="Sushi" evidence="7">
    <location>
        <begin position="161"/>
        <end position="218"/>
    </location>
</feature>
<feature type="domain" description="Sushi" evidence="7">
    <location>
        <begin position="19"/>
        <end position="82"/>
    </location>
</feature>
<dbReference type="OrthoDB" id="6480633at2759"/>
<keyword evidence="3 6" id="KW-0732">Signal</keyword>
<protein>
    <recommendedName>
        <fullName evidence="7">Sushi domain-containing protein</fullName>
    </recommendedName>
</protein>
<feature type="domain" description="Sushi" evidence="7">
    <location>
        <begin position="379"/>
        <end position="439"/>
    </location>
</feature>
<feature type="chain" id="PRO_5020948348" description="Sushi domain-containing protein" evidence="6">
    <location>
        <begin position="19"/>
        <end position="770"/>
    </location>
</feature>
<gene>
    <name evidence="8" type="ORF">L596_009133</name>
</gene>
<comment type="caution">
    <text evidence="5">Lacks conserved residue(s) required for the propagation of feature annotation.</text>
</comment>
<keyword evidence="9" id="KW-1185">Reference proteome</keyword>
<dbReference type="InterPro" id="IPR035976">
    <property type="entry name" value="Sushi/SCR/CCP_sf"/>
</dbReference>
<dbReference type="SMART" id="SM00032">
    <property type="entry name" value="CCP"/>
    <property type="match status" value="9"/>
</dbReference>
<proteinExistence type="predicted"/>
<dbReference type="STRING" id="34508.A0A4U5PFA5"/>
<dbReference type="AlphaFoldDB" id="A0A4U5PFA5"/>
<evidence type="ECO:0000256" key="5">
    <source>
        <dbReference type="PROSITE-ProRule" id="PRU00302"/>
    </source>
</evidence>
<evidence type="ECO:0000313" key="8">
    <source>
        <dbReference type="EMBL" id="TKR94901.1"/>
    </source>
</evidence>
<evidence type="ECO:0000259" key="7">
    <source>
        <dbReference type="PROSITE" id="PS50923"/>
    </source>
</evidence>
<reference evidence="8 9" key="2">
    <citation type="journal article" date="2019" name="G3 (Bethesda)">
        <title>Hybrid Assembly of the Genome of the Entomopathogenic Nematode Steinernema carpocapsae Identifies the X-Chromosome.</title>
        <authorList>
            <person name="Serra L."/>
            <person name="Macchietto M."/>
            <person name="Macias-Munoz A."/>
            <person name="McGill C.J."/>
            <person name="Rodriguez I.M."/>
            <person name="Rodriguez B."/>
            <person name="Murad R."/>
            <person name="Mortazavi A."/>
        </authorList>
    </citation>
    <scope>NUCLEOTIDE SEQUENCE [LARGE SCALE GENOMIC DNA]</scope>
    <source>
        <strain evidence="8 9">ALL</strain>
    </source>
</reference>
<name>A0A4U5PFA5_STECR</name>
<dbReference type="InterPro" id="IPR000436">
    <property type="entry name" value="Sushi_SCR_CCP_dom"/>
</dbReference>
<dbReference type="Gene3D" id="2.10.70.10">
    <property type="entry name" value="Complement Module, domain 1"/>
    <property type="match status" value="7"/>
</dbReference>
<evidence type="ECO:0000256" key="1">
    <source>
        <dbReference type="ARBA" id="ARBA00004328"/>
    </source>
</evidence>
<evidence type="ECO:0000256" key="4">
    <source>
        <dbReference type="ARBA" id="ARBA00023157"/>
    </source>
</evidence>
<feature type="domain" description="Sushi" evidence="7">
    <location>
        <begin position="697"/>
        <end position="762"/>
    </location>
</feature>
<keyword evidence="4 5" id="KW-1015">Disulfide bond</keyword>
<dbReference type="PROSITE" id="PS50923">
    <property type="entry name" value="SUSHI"/>
    <property type="match status" value="6"/>
</dbReference>
<feature type="domain" description="Sushi" evidence="7">
    <location>
        <begin position="298"/>
        <end position="361"/>
    </location>
</feature>